<evidence type="ECO:0000256" key="1">
    <source>
        <dbReference type="SAM" id="MobiDB-lite"/>
    </source>
</evidence>
<protein>
    <recommendedName>
        <fullName evidence="4">Zinc knuckle CX2CX4HX4C domain-containing protein</fullName>
    </recommendedName>
</protein>
<dbReference type="EMBL" id="JADFTS010000007">
    <property type="protein sequence ID" value="KAF9595603.1"/>
    <property type="molecule type" value="Genomic_DNA"/>
</dbReference>
<sequence>MDGCLKIRCVKVEICSDSSLSLACDTVSVECGAPKDIMVNETLPDSFDIQLSPNDVRKISYEYPWIPKRCEYCHIFGHTIDKCSRTAQQNHGHRAANKNRAGIDARGFQNRGNNAIRRDFGIDRGNNTVMYDGNGPGEDKTRRVWILRANVHASEGAGTSCVRNEQGEPSIPNDTGTSLVSGDAYSEGIQADDAQQDTEEEENTGDQVAVYNGTNTAESSGSRFAILNDLDLLESGNELGDRLKLGSELIIFQDQVAIAEPIQMGIPWLTVEEFNEREHEIENVLSEDEISIHETEHFNNQVTNTENVEPQASNMIMLLEDPWFANYGFERLAEKMIFLLGLVMSGLAWNL</sequence>
<feature type="region of interest" description="Disordered" evidence="1">
    <location>
        <begin position="157"/>
        <end position="182"/>
    </location>
</feature>
<evidence type="ECO:0000313" key="2">
    <source>
        <dbReference type="EMBL" id="KAF9595603.1"/>
    </source>
</evidence>
<keyword evidence="3" id="KW-1185">Reference proteome</keyword>
<evidence type="ECO:0000313" key="3">
    <source>
        <dbReference type="Proteomes" id="UP000631114"/>
    </source>
</evidence>
<gene>
    <name evidence="2" type="ORF">IFM89_001352</name>
</gene>
<dbReference type="Proteomes" id="UP000631114">
    <property type="component" value="Unassembled WGS sequence"/>
</dbReference>
<reference evidence="2 3" key="1">
    <citation type="submission" date="2020-10" db="EMBL/GenBank/DDBJ databases">
        <title>The Coptis chinensis genome and diversification of protoberbering-type alkaloids.</title>
        <authorList>
            <person name="Wang B."/>
            <person name="Shu S."/>
            <person name="Song C."/>
            <person name="Liu Y."/>
        </authorList>
    </citation>
    <scope>NUCLEOTIDE SEQUENCE [LARGE SCALE GENOMIC DNA]</scope>
    <source>
        <strain evidence="2">HL-2020</strain>
        <tissue evidence="2">Leaf</tissue>
    </source>
</reference>
<accession>A0A835HEX6</accession>
<proteinExistence type="predicted"/>
<organism evidence="2 3">
    <name type="scientific">Coptis chinensis</name>
    <dbReference type="NCBI Taxonomy" id="261450"/>
    <lineage>
        <taxon>Eukaryota</taxon>
        <taxon>Viridiplantae</taxon>
        <taxon>Streptophyta</taxon>
        <taxon>Embryophyta</taxon>
        <taxon>Tracheophyta</taxon>
        <taxon>Spermatophyta</taxon>
        <taxon>Magnoliopsida</taxon>
        <taxon>Ranunculales</taxon>
        <taxon>Ranunculaceae</taxon>
        <taxon>Coptidoideae</taxon>
        <taxon>Coptis</taxon>
    </lineage>
</organism>
<evidence type="ECO:0008006" key="4">
    <source>
        <dbReference type="Google" id="ProtNLM"/>
    </source>
</evidence>
<comment type="caution">
    <text evidence="2">The sequence shown here is derived from an EMBL/GenBank/DDBJ whole genome shotgun (WGS) entry which is preliminary data.</text>
</comment>
<dbReference type="AlphaFoldDB" id="A0A835HEX6"/>
<name>A0A835HEX6_9MAGN</name>